<dbReference type="EMBL" id="MU858075">
    <property type="protein sequence ID" value="KAK4215842.1"/>
    <property type="molecule type" value="Genomic_DNA"/>
</dbReference>
<proteinExistence type="predicted"/>
<gene>
    <name evidence="2" type="ORF">QBC37DRAFT_418296</name>
</gene>
<evidence type="ECO:0008006" key="4">
    <source>
        <dbReference type="Google" id="ProtNLM"/>
    </source>
</evidence>
<evidence type="ECO:0000313" key="3">
    <source>
        <dbReference type="Proteomes" id="UP001301769"/>
    </source>
</evidence>
<sequence length="86" mass="9654">MLLWLRCLAFLAVAAQCVIPLAGVHVHGTFGTLKVLKIEPQRRHEDARNQKAQDGKNAQGKVYRTTGLVLTRRHAALHRIVYSHCT</sequence>
<reference evidence="2" key="1">
    <citation type="journal article" date="2023" name="Mol. Phylogenet. Evol.">
        <title>Genome-scale phylogeny and comparative genomics of the fungal order Sordariales.</title>
        <authorList>
            <person name="Hensen N."/>
            <person name="Bonometti L."/>
            <person name="Westerberg I."/>
            <person name="Brannstrom I.O."/>
            <person name="Guillou S."/>
            <person name="Cros-Aarteil S."/>
            <person name="Calhoun S."/>
            <person name="Haridas S."/>
            <person name="Kuo A."/>
            <person name="Mondo S."/>
            <person name="Pangilinan J."/>
            <person name="Riley R."/>
            <person name="LaButti K."/>
            <person name="Andreopoulos B."/>
            <person name="Lipzen A."/>
            <person name="Chen C."/>
            <person name="Yan M."/>
            <person name="Daum C."/>
            <person name="Ng V."/>
            <person name="Clum A."/>
            <person name="Steindorff A."/>
            <person name="Ohm R.A."/>
            <person name="Martin F."/>
            <person name="Silar P."/>
            <person name="Natvig D.O."/>
            <person name="Lalanne C."/>
            <person name="Gautier V."/>
            <person name="Ament-Velasquez S.L."/>
            <person name="Kruys A."/>
            <person name="Hutchinson M.I."/>
            <person name="Powell A.J."/>
            <person name="Barry K."/>
            <person name="Miller A.N."/>
            <person name="Grigoriev I.V."/>
            <person name="Debuchy R."/>
            <person name="Gladieux P."/>
            <person name="Hiltunen Thoren M."/>
            <person name="Johannesson H."/>
        </authorList>
    </citation>
    <scope>NUCLEOTIDE SEQUENCE</scope>
    <source>
        <strain evidence="2">PSN293</strain>
    </source>
</reference>
<dbReference type="Proteomes" id="UP001301769">
    <property type="component" value="Unassembled WGS sequence"/>
</dbReference>
<feature type="chain" id="PRO_5043048343" description="Secreted protein" evidence="1">
    <location>
        <begin position="18"/>
        <end position="86"/>
    </location>
</feature>
<comment type="caution">
    <text evidence="2">The sequence shown here is derived from an EMBL/GenBank/DDBJ whole genome shotgun (WGS) entry which is preliminary data.</text>
</comment>
<evidence type="ECO:0000313" key="2">
    <source>
        <dbReference type="EMBL" id="KAK4215842.1"/>
    </source>
</evidence>
<protein>
    <recommendedName>
        <fullName evidence="4">Secreted protein</fullName>
    </recommendedName>
</protein>
<keyword evidence="1" id="KW-0732">Signal</keyword>
<accession>A0AAN7BA91</accession>
<dbReference type="AlphaFoldDB" id="A0AAN7BA91"/>
<name>A0AAN7BA91_9PEZI</name>
<evidence type="ECO:0000256" key="1">
    <source>
        <dbReference type="SAM" id="SignalP"/>
    </source>
</evidence>
<reference evidence="2" key="2">
    <citation type="submission" date="2023-05" db="EMBL/GenBank/DDBJ databases">
        <authorList>
            <consortium name="Lawrence Berkeley National Laboratory"/>
            <person name="Steindorff A."/>
            <person name="Hensen N."/>
            <person name="Bonometti L."/>
            <person name="Westerberg I."/>
            <person name="Brannstrom I.O."/>
            <person name="Guillou S."/>
            <person name="Cros-Aarteil S."/>
            <person name="Calhoun S."/>
            <person name="Haridas S."/>
            <person name="Kuo A."/>
            <person name="Mondo S."/>
            <person name="Pangilinan J."/>
            <person name="Riley R."/>
            <person name="Labutti K."/>
            <person name="Andreopoulos B."/>
            <person name="Lipzen A."/>
            <person name="Chen C."/>
            <person name="Yanf M."/>
            <person name="Daum C."/>
            <person name="Ng V."/>
            <person name="Clum A."/>
            <person name="Ohm R."/>
            <person name="Martin F."/>
            <person name="Silar P."/>
            <person name="Natvig D."/>
            <person name="Lalanne C."/>
            <person name="Gautier V."/>
            <person name="Ament-Velasquez S.L."/>
            <person name="Kruys A."/>
            <person name="Hutchinson M.I."/>
            <person name="Powell A.J."/>
            <person name="Barry K."/>
            <person name="Miller A.N."/>
            <person name="Grigoriev I.V."/>
            <person name="Debuchy R."/>
            <person name="Gladieux P."/>
            <person name="Thoren M.H."/>
            <person name="Johannesson H."/>
        </authorList>
    </citation>
    <scope>NUCLEOTIDE SEQUENCE</scope>
    <source>
        <strain evidence="2">PSN293</strain>
    </source>
</reference>
<organism evidence="2 3">
    <name type="scientific">Rhypophila decipiens</name>
    <dbReference type="NCBI Taxonomy" id="261697"/>
    <lineage>
        <taxon>Eukaryota</taxon>
        <taxon>Fungi</taxon>
        <taxon>Dikarya</taxon>
        <taxon>Ascomycota</taxon>
        <taxon>Pezizomycotina</taxon>
        <taxon>Sordariomycetes</taxon>
        <taxon>Sordariomycetidae</taxon>
        <taxon>Sordariales</taxon>
        <taxon>Naviculisporaceae</taxon>
        <taxon>Rhypophila</taxon>
    </lineage>
</organism>
<keyword evidence="3" id="KW-1185">Reference proteome</keyword>
<feature type="signal peptide" evidence="1">
    <location>
        <begin position="1"/>
        <end position="17"/>
    </location>
</feature>